<reference evidence="2" key="1">
    <citation type="journal article" date="2014" name="Genome Announc.">
        <title>Complete sequencing and chromosome-scale genome assembly of the industrial progenitor strain P2niaD18 from the penicillin producer Penicillium chrysogenum.</title>
        <authorList>
            <person name="Specht T."/>
            <person name="Dahlmann T.A."/>
            <person name="Zadra I."/>
            <person name="Kurnsteiner H."/>
            <person name="Kuck U."/>
        </authorList>
    </citation>
    <scope>NUCLEOTIDE SEQUENCE [LARGE SCALE GENOMIC DNA]</scope>
    <source>
        <strain evidence="2">P2niaD18</strain>
    </source>
</reference>
<gene>
    <name evidence="2" type="ORF">EN45_010040</name>
</gene>
<protein>
    <submittedName>
        <fullName evidence="2">Uncharacterized protein</fullName>
    </submittedName>
</protein>
<keyword evidence="1" id="KW-0732">Signal</keyword>
<sequence>MQFSSFLFATLLLAASSVWAQDFASEEPRTCLSVCRAEKFKCLPGMEPELIDPEGDKPCWTCCNKKQ</sequence>
<evidence type="ECO:0000313" key="2">
    <source>
        <dbReference type="EMBL" id="KZN90881.1"/>
    </source>
</evidence>
<evidence type="ECO:0000256" key="1">
    <source>
        <dbReference type="SAM" id="SignalP"/>
    </source>
</evidence>
<dbReference type="Proteomes" id="UP000076449">
    <property type="component" value="Chromosome I"/>
</dbReference>
<accession>A0A167VTL9</accession>
<name>A0A167VTL9_PENCH</name>
<proteinExistence type="predicted"/>
<dbReference type="EMBL" id="CM002798">
    <property type="protein sequence ID" value="KZN90881.1"/>
    <property type="molecule type" value="Genomic_DNA"/>
</dbReference>
<feature type="signal peptide" evidence="1">
    <location>
        <begin position="1"/>
        <end position="20"/>
    </location>
</feature>
<feature type="chain" id="PRO_5007893635" evidence="1">
    <location>
        <begin position="21"/>
        <end position="67"/>
    </location>
</feature>
<organism evidence="2">
    <name type="scientific">Penicillium chrysogenum</name>
    <name type="common">Penicillium notatum</name>
    <dbReference type="NCBI Taxonomy" id="5076"/>
    <lineage>
        <taxon>Eukaryota</taxon>
        <taxon>Fungi</taxon>
        <taxon>Dikarya</taxon>
        <taxon>Ascomycota</taxon>
        <taxon>Pezizomycotina</taxon>
        <taxon>Eurotiomycetes</taxon>
        <taxon>Eurotiomycetidae</taxon>
        <taxon>Eurotiales</taxon>
        <taxon>Aspergillaceae</taxon>
        <taxon>Penicillium</taxon>
        <taxon>Penicillium chrysogenum species complex</taxon>
    </lineage>
</organism>
<dbReference type="AlphaFoldDB" id="A0A167VTL9"/>